<organism evidence="2 3">
    <name type="scientific">Anisodus tanguticus</name>
    <dbReference type="NCBI Taxonomy" id="243964"/>
    <lineage>
        <taxon>Eukaryota</taxon>
        <taxon>Viridiplantae</taxon>
        <taxon>Streptophyta</taxon>
        <taxon>Embryophyta</taxon>
        <taxon>Tracheophyta</taxon>
        <taxon>Spermatophyta</taxon>
        <taxon>Magnoliopsida</taxon>
        <taxon>eudicotyledons</taxon>
        <taxon>Gunneridae</taxon>
        <taxon>Pentapetalae</taxon>
        <taxon>asterids</taxon>
        <taxon>lamiids</taxon>
        <taxon>Solanales</taxon>
        <taxon>Solanaceae</taxon>
        <taxon>Solanoideae</taxon>
        <taxon>Hyoscyameae</taxon>
        <taxon>Anisodus</taxon>
    </lineage>
</organism>
<reference evidence="2" key="1">
    <citation type="submission" date="2023-12" db="EMBL/GenBank/DDBJ databases">
        <title>Genome assembly of Anisodus tanguticus.</title>
        <authorList>
            <person name="Wang Y.-J."/>
        </authorList>
    </citation>
    <scope>NUCLEOTIDE SEQUENCE</scope>
    <source>
        <strain evidence="2">KB-2021</strain>
        <tissue evidence="2">Leaf</tissue>
    </source>
</reference>
<comment type="caution">
    <text evidence="2">The sequence shown here is derived from an EMBL/GenBank/DDBJ whole genome shotgun (WGS) entry which is preliminary data.</text>
</comment>
<dbReference type="AlphaFoldDB" id="A0AAE1SVJ6"/>
<dbReference type="PANTHER" id="PTHR33116:SF80">
    <property type="entry name" value="REVERSE TRANSCRIPTASE ZINC-BINDING DOMAIN-CONTAINING PROTEIN"/>
    <property type="match status" value="1"/>
</dbReference>
<dbReference type="Proteomes" id="UP001291623">
    <property type="component" value="Unassembled WGS sequence"/>
</dbReference>
<keyword evidence="3" id="KW-1185">Reference proteome</keyword>
<evidence type="ECO:0000259" key="1">
    <source>
        <dbReference type="PROSITE" id="PS50878"/>
    </source>
</evidence>
<name>A0AAE1SVJ6_9SOLA</name>
<protein>
    <recommendedName>
        <fullName evidence="1">Reverse transcriptase domain-containing protein</fullName>
    </recommendedName>
</protein>
<proteinExistence type="predicted"/>
<dbReference type="EMBL" id="JAVYJV010000003">
    <property type="protein sequence ID" value="KAK4376022.1"/>
    <property type="molecule type" value="Genomic_DNA"/>
</dbReference>
<dbReference type="PROSITE" id="PS50878">
    <property type="entry name" value="RT_POL"/>
    <property type="match status" value="1"/>
</dbReference>
<dbReference type="InterPro" id="IPR043502">
    <property type="entry name" value="DNA/RNA_pol_sf"/>
</dbReference>
<gene>
    <name evidence="2" type="ORF">RND71_006699</name>
</gene>
<dbReference type="PANTHER" id="PTHR33116">
    <property type="entry name" value="REVERSE TRANSCRIPTASE ZINC-BINDING DOMAIN-CONTAINING PROTEIN-RELATED-RELATED"/>
    <property type="match status" value="1"/>
</dbReference>
<evidence type="ECO:0000313" key="2">
    <source>
        <dbReference type="EMBL" id="KAK4376022.1"/>
    </source>
</evidence>
<sequence>MEWEFVKEMMKALGFPSKFIAWIMQCITTPQYSIKLNGGVYESIKRRRELRQGDPVSPLLFVICMEYLSRILKRVGEFPGFEFHAKCRSIGLNHMYFADDMLLFCKGNYQSVMLLLRGMETFTNASGLQANAGKSNIFSANMDPQSLEDICAATEYQRGNLPFRYLGVPVSAKRINIVDCEILIDKLSARVKAWSSRSLSYAGKVQLINSVILHIHSYWSSMFILPKKVMKRLTAICRNFLWDGKEETRKVPLIAWDLVCKPKNMGGLGVINCIVWNEAAVAKYV</sequence>
<dbReference type="InterPro" id="IPR000477">
    <property type="entry name" value="RT_dom"/>
</dbReference>
<accession>A0AAE1SVJ6</accession>
<dbReference type="Pfam" id="PF00078">
    <property type="entry name" value="RVT_1"/>
    <property type="match status" value="1"/>
</dbReference>
<dbReference type="SUPFAM" id="SSF56672">
    <property type="entry name" value="DNA/RNA polymerases"/>
    <property type="match status" value="1"/>
</dbReference>
<evidence type="ECO:0000313" key="3">
    <source>
        <dbReference type="Proteomes" id="UP001291623"/>
    </source>
</evidence>
<feature type="domain" description="Reverse transcriptase" evidence="1">
    <location>
        <begin position="1"/>
        <end position="170"/>
    </location>
</feature>